<dbReference type="Proteomes" id="UP001055811">
    <property type="component" value="Linkage Group LG03"/>
</dbReference>
<sequence length="148" mass="17347">MRLNQGVAPSNSCYLSRGLSTTFLSFNTFSGVNTRCTRFQTCKELLQSVRRINEEGNEVSVTDMIKLEEELRAALMHTRSRKTQLMMERISTFHEQERRLTQEKEELKQELPCPVRELIHEDTSIYLICFSLLSCPPLWKLHRRMGVH</sequence>
<evidence type="ECO:0000313" key="2">
    <source>
        <dbReference type="Proteomes" id="UP001055811"/>
    </source>
</evidence>
<reference evidence="2" key="1">
    <citation type="journal article" date="2022" name="Mol. Ecol. Resour.">
        <title>The genomes of chicory, endive, great burdock and yacon provide insights into Asteraceae palaeo-polyploidization history and plant inulin production.</title>
        <authorList>
            <person name="Fan W."/>
            <person name="Wang S."/>
            <person name="Wang H."/>
            <person name="Wang A."/>
            <person name="Jiang F."/>
            <person name="Liu H."/>
            <person name="Zhao H."/>
            <person name="Xu D."/>
            <person name="Zhang Y."/>
        </authorList>
    </citation>
    <scope>NUCLEOTIDE SEQUENCE [LARGE SCALE GENOMIC DNA]</scope>
    <source>
        <strain evidence="2">cv. Punajuju</strain>
    </source>
</reference>
<evidence type="ECO:0000313" key="1">
    <source>
        <dbReference type="EMBL" id="KAI3767532.1"/>
    </source>
</evidence>
<accession>A0ACB9FA33</accession>
<proteinExistence type="predicted"/>
<dbReference type="EMBL" id="CM042011">
    <property type="protein sequence ID" value="KAI3767532.1"/>
    <property type="molecule type" value="Genomic_DNA"/>
</dbReference>
<gene>
    <name evidence="1" type="ORF">L2E82_17722</name>
</gene>
<name>A0ACB9FA33_CICIN</name>
<reference evidence="1 2" key="2">
    <citation type="journal article" date="2022" name="Mol. Ecol. Resour.">
        <title>The genomes of chicory, endive, great burdock and yacon provide insights into Asteraceae paleo-polyploidization history and plant inulin production.</title>
        <authorList>
            <person name="Fan W."/>
            <person name="Wang S."/>
            <person name="Wang H."/>
            <person name="Wang A."/>
            <person name="Jiang F."/>
            <person name="Liu H."/>
            <person name="Zhao H."/>
            <person name="Xu D."/>
            <person name="Zhang Y."/>
        </authorList>
    </citation>
    <scope>NUCLEOTIDE SEQUENCE [LARGE SCALE GENOMIC DNA]</scope>
    <source>
        <strain evidence="2">cv. Punajuju</strain>
        <tissue evidence="1">Leaves</tissue>
    </source>
</reference>
<comment type="caution">
    <text evidence="1">The sequence shown here is derived from an EMBL/GenBank/DDBJ whole genome shotgun (WGS) entry which is preliminary data.</text>
</comment>
<keyword evidence="2" id="KW-1185">Reference proteome</keyword>
<protein>
    <submittedName>
        <fullName evidence="1">Uncharacterized protein</fullName>
    </submittedName>
</protein>
<organism evidence="1 2">
    <name type="scientific">Cichorium intybus</name>
    <name type="common">Chicory</name>
    <dbReference type="NCBI Taxonomy" id="13427"/>
    <lineage>
        <taxon>Eukaryota</taxon>
        <taxon>Viridiplantae</taxon>
        <taxon>Streptophyta</taxon>
        <taxon>Embryophyta</taxon>
        <taxon>Tracheophyta</taxon>
        <taxon>Spermatophyta</taxon>
        <taxon>Magnoliopsida</taxon>
        <taxon>eudicotyledons</taxon>
        <taxon>Gunneridae</taxon>
        <taxon>Pentapetalae</taxon>
        <taxon>asterids</taxon>
        <taxon>campanulids</taxon>
        <taxon>Asterales</taxon>
        <taxon>Asteraceae</taxon>
        <taxon>Cichorioideae</taxon>
        <taxon>Cichorieae</taxon>
        <taxon>Cichoriinae</taxon>
        <taxon>Cichorium</taxon>
    </lineage>
</organism>